<dbReference type="Pfam" id="PF17754">
    <property type="entry name" value="TetR_C_14"/>
    <property type="match status" value="1"/>
</dbReference>
<dbReference type="PANTHER" id="PTHR30055">
    <property type="entry name" value="HTH-TYPE TRANSCRIPTIONAL REGULATOR RUTR"/>
    <property type="match status" value="1"/>
</dbReference>
<dbReference type="GO" id="GO:0000976">
    <property type="term" value="F:transcription cis-regulatory region binding"/>
    <property type="evidence" value="ECO:0007669"/>
    <property type="project" value="TreeGrafter"/>
</dbReference>
<evidence type="ECO:0000256" key="3">
    <source>
        <dbReference type="ARBA" id="ARBA00023163"/>
    </source>
</evidence>
<keyword evidence="7" id="KW-1185">Reference proteome</keyword>
<keyword evidence="3" id="KW-0804">Transcription</keyword>
<dbReference type="PROSITE" id="PS50977">
    <property type="entry name" value="HTH_TETR_2"/>
    <property type="match status" value="1"/>
</dbReference>
<protein>
    <submittedName>
        <fullName evidence="6">Transcriptional regulator, TetR family</fullName>
    </submittedName>
</protein>
<evidence type="ECO:0000256" key="2">
    <source>
        <dbReference type="ARBA" id="ARBA00023125"/>
    </source>
</evidence>
<gene>
    <name evidence="6" type="ORF">SAMN05660324_3771</name>
</gene>
<sequence>MANEDWRTLKRDATRRRLTDAAYELFAAHGYDAVSVADIAEAADVSVPTFYAYFRTKEHVVLPEQDLSWIRTHLSRTPADLPLPERIRLGLHAIVGEIEEHARPESIRRWQLVHAEPALRRRAYDRERASADSLAEVLGVDLATPEGAADVVVLSACLSASTTSFLRWAETGGTRPLTELIDEAFAALRSI</sequence>
<name>A0A1G7XRL4_9ACTN</name>
<evidence type="ECO:0000256" key="1">
    <source>
        <dbReference type="ARBA" id="ARBA00023015"/>
    </source>
</evidence>
<dbReference type="Gene3D" id="1.10.10.60">
    <property type="entry name" value="Homeodomain-like"/>
    <property type="match status" value="1"/>
</dbReference>
<dbReference type="InterPro" id="IPR050109">
    <property type="entry name" value="HTH-type_TetR-like_transc_reg"/>
</dbReference>
<dbReference type="GO" id="GO:0003700">
    <property type="term" value="F:DNA-binding transcription factor activity"/>
    <property type="evidence" value="ECO:0007669"/>
    <property type="project" value="TreeGrafter"/>
</dbReference>
<dbReference type="PROSITE" id="PS01081">
    <property type="entry name" value="HTH_TETR_1"/>
    <property type="match status" value="1"/>
</dbReference>
<dbReference type="PANTHER" id="PTHR30055:SF238">
    <property type="entry name" value="MYCOFACTOCIN BIOSYNTHESIS TRANSCRIPTIONAL REGULATOR MFTR-RELATED"/>
    <property type="match status" value="1"/>
</dbReference>
<dbReference type="Pfam" id="PF00440">
    <property type="entry name" value="TetR_N"/>
    <property type="match status" value="1"/>
</dbReference>
<feature type="DNA-binding region" description="H-T-H motif" evidence="4">
    <location>
        <begin position="35"/>
        <end position="54"/>
    </location>
</feature>
<dbReference type="AlphaFoldDB" id="A0A1G7XRL4"/>
<dbReference type="SUPFAM" id="SSF46689">
    <property type="entry name" value="Homeodomain-like"/>
    <property type="match status" value="1"/>
</dbReference>
<dbReference type="EMBL" id="FNCF01000006">
    <property type="protein sequence ID" value="SDG86761.1"/>
    <property type="molecule type" value="Genomic_DNA"/>
</dbReference>
<keyword evidence="2 4" id="KW-0238">DNA-binding</keyword>
<dbReference type="InterPro" id="IPR023772">
    <property type="entry name" value="DNA-bd_HTH_TetR-type_CS"/>
</dbReference>
<reference evidence="7" key="1">
    <citation type="submission" date="2016-10" db="EMBL/GenBank/DDBJ databases">
        <authorList>
            <person name="Varghese N."/>
            <person name="Submissions S."/>
        </authorList>
    </citation>
    <scope>NUCLEOTIDE SEQUENCE [LARGE SCALE GENOMIC DNA]</scope>
    <source>
        <strain evidence="7">DSM 44526</strain>
    </source>
</reference>
<dbReference type="InterPro" id="IPR041347">
    <property type="entry name" value="MftR_C"/>
</dbReference>
<proteinExistence type="predicted"/>
<dbReference type="Gene3D" id="1.10.357.10">
    <property type="entry name" value="Tetracycline Repressor, domain 2"/>
    <property type="match status" value="1"/>
</dbReference>
<dbReference type="Proteomes" id="UP000198863">
    <property type="component" value="Unassembled WGS sequence"/>
</dbReference>
<dbReference type="InterPro" id="IPR009057">
    <property type="entry name" value="Homeodomain-like_sf"/>
</dbReference>
<dbReference type="InterPro" id="IPR001647">
    <property type="entry name" value="HTH_TetR"/>
</dbReference>
<dbReference type="PRINTS" id="PR00455">
    <property type="entry name" value="HTHTETR"/>
</dbReference>
<evidence type="ECO:0000259" key="5">
    <source>
        <dbReference type="PROSITE" id="PS50977"/>
    </source>
</evidence>
<feature type="domain" description="HTH tetR-type" evidence="5">
    <location>
        <begin position="12"/>
        <end position="72"/>
    </location>
</feature>
<evidence type="ECO:0000313" key="7">
    <source>
        <dbReference type="Proteomes" id="UP000198863"/>
    </source>
</evidence>
<organism evidence="6 7">
    <name type="scientific">Klenkia brasiliensis</name>
    <dbReference type="NCBI Taxonomy" id="333142"/>
    <lineage>
        <taxon>Bacteria</taxon>
        <taxon>Bacillati</taxon>
        <taxon>Actinomycetota</taxon>
        <taxon>Actinomycetes</taxon>
        <taxon>Geodermatophilales</taxon>
        <taxon>Geodermatophilaceae</taxon>
        <taxon>Klenkia</taxon>
    </lineage>
</organism>
<dbReference type="RefSeq" id="WP_165640313.1">
    <property type="nucleotide sequence ID" value="NZ_FNCF01000006.1"/>
</dbReference>
<evidence type="ECO:0000313" key="6">
    <source>
        <dbReference type="EMBL" id="SDG86761.1"/>
    </source>
</evidence>
<accession>A0A1G7XRL4</accession>
<keyword evidence="1" id="KW-0805">Transcription regulation</keyword>
<evidence type="ECO:0000256" key="4">
    <source>
        <dbReference type="PROSITE-ProRule" id="PRU00335"/>
    </source>
</evidence>